<name>A0AAP0JIZ2_9MAGN</name>
<sequence>MSCDLSGDSRQIRRFRSYSAQQVGIIQMSTWLEMERPAMASTSFGTERYVGVVTVEGINYVLEVHASLFVEGIADIQDSIFV</sequence>
<dbReference type="Proteomes" id="UP001420932">
    <property type="component" value="Unassembled WGS sequence"/>
</dbReference>
<gene>
    <name evidence="1" type="ORF">Syun_014246</name>
</gene>
<protein>
    <submittedName>
        <fullName evidence="1">Uncharacterized protein</fullName>
    </submittedName>
</protein>
<evidence type="ECO:0000313" key="2">
    <source>
        <dbReference type="Proteomes" id="UP001420932"/>
    </source>
</evidence>
<organism evidence="1 2">
    <name type="scientific">Stephania yunnanensis</name>
    <dbReference type="NCBI Taxonomy" id="152371"/>
    <lineage>
        <taxon>Eukaryota</taxon>
        <taxon>Viridiplantae</taxon>
        <taxon>Streptophyta</taxon>
        <taxon>Embryophyta</taxon>
        <taxon>Tracheophyta</taxon>
        <taxon>Spermatophyta</taxon>
        <taxon>Magnoliopsida</taxon>
        <taxon>Ranunculales</taxon>
        <taxon>Menispermaceae</taxon>
        <taxon>Menispermoideae</taxon>
        <taxon>Cissampelideae</taxon>
        <taxon>Stephania</taxon>
    </lineage>
</organism>
<dbReference type="AlphaFoldDB" id="A0AAP0JIZ2"/>
<accession>A0AAP0JIZ2</accession>
<proteinExistence type="predicted"/>
<dbReference type="EMBL" id="JBBNAF010000006">
    <property type="protein sequence ID" value="KAK9134916.1"/>
    <property type="molecule type" value="Genomic_DNA"/>
</dbReference>
<keyword evidence="2" id="KW-1185">Reference proteome</keyword>
<reference evidence="1 2" key="1">
    <citation type="submission" date="2024-01" db="EMBL/GenBank/DDBJ databases">
        <title>Genome assemblies of Stephania.</title>
        <authorList>
            <person name="Yang L."/>
        </authorList>
    </citation>
    <scope>NUCLEOTIDE SEQUENCE [LARGE SCALE GENOMIC DNA]</scope>
    <source>
        <strain evidence="1">YNDBR</strain>
        <tissue evidence="1">Leaf</tissue>
    </source>
</reference>
<comment type="caution">
    <text evidence="1">The sequence shown here is derived from an EMBL/GenBank/DDBJ whole genome shotgun (WGS) entry which is preliminary data.</text>
</comment>
<evidence type="ECO:0000313" key="1">
    <source>
        <dbReference type="EMBL" id="KAK9134916.1"/>
    </source>
</evidence>